<dbReference type="AlphaFoldDB" id="A0A5C8NCP2"/>
<dbReference type="EMBL" id="VDUX01000008">
    <property type="protein sequence ID" value="TXL57262.1"/>
    <property type="molecule type" value="Genomic_DNA"/>
</dbReference>
<gene>
    <name evidence="1" type="ORF">FHP06_14550</name>
</gene>
<evidence type="ECO:0000313" key="2">
    <source>
        <dbReference type="Proteomes" id="UP000321571"/>
    </source>
</evidence>
<dbReference type="RefSeq" id="WP_147687531.1">
    <property type="nucleotide sequence ID" value="NZ_VDUX01000008.1"/>
</dbReference>
<keyword evidence="2" id="KW-1185">Reference proteome</keyword>
<organism evidence="1 2">
    <name type="scientific">Aeromicrobium terrae</name>
    <dbReference type="NCBI Taxonomy" id="2498846"/>
    <lineage>
        <taxon>Bacteria</taxon>
        <taxon>Bacillati</taxon>
        <taxon>Actinomycetota</taxon>
        <taxon>Actinomycetes</taxon>
        <taxon>Propionibacteriales</taxon>
        <taxon>Nocardioidaceae</taxon>
        <taxon>Aeromicrobium</taxon>
    </lineage>
</organism>
<accession>A0A5C8NCP2</accession>
<dbReference type="InterPro" id="IPR011335">
    <property type="entry name" value="Restrct_endonuc-II-like"/>
</dbReference>
<dbReference type="Proteomes" id="UP000321571">
    <property type="component" value="Unassembled WGS sequence"/>
</dbReference>
<dbReference type="Gene3D" id="3.40.960.10">
    <property type="entry name" value="VSR Endonuclease"/>
    <property type="match status" value="1"/>
</dbReference>
<reference evidence="1 2" key="1">
    <citation type="submission" date="2019-06" db="EMBL/GenBank/DDBJ databases">
        <title>Aeromicrobium sp. nov., isolated from a maize field.</title>
        <authorList>
            <person name="Lin S.-Y."/>
            <person name="Tsai C.-F."/>
            <person name="Young C.-C."/>
        </authorList>
    </citation>
    <scope>NUCLEOTIDE SEQUENCE [LARGE SCALE GENOMIC DNA]</scope>
    <source>
        <strain evidence="1 2">CC-CFT486</strain>
    </source>
</reference>
<sequence>MSRHPFIPQELRGRPFTTAEADAAGLTASMRRGRHVEQVHRGVWSLADTPRTFEFQVHAARMALARDAVLSHVSALRWLGVEVGRETPIHFSTNRPRQTREDIVLHRRIGTISPRLIRGIDTLGPDRSFVDSATILGIRQLVRAGDALVRAGLTTVDDLVHYVTRSHLDGVVRARQAAALVRARVDSLRETDLRLLIVLAGLPEPEVNVDVHADDGTWLARGDLVLPELRVVIEHDGWVHERDAEQRQKDHFRRERIEAAGWTLIVVTVADFQHPISVVTRIFEALRRRGYDGPPPELTRTWRLCARNL</sequence>
<dbReference type="OrthoDB" id="3173471at2"/>
<dbReference type="SUPFAM" id="SSF52980">
    <property type="entry name" value="Restriction endonuclease-like"/>
    <property type="match status" value="1"/>
</dbReference>
<evidence type="ECO:0008006" key="3">
    <source>
        <dbReference type="Google" id="ProtNLM"/>
    </source>
</evidence>
<evidence type="ECO:0000313" key="1">
    <source>
        <dbReference type="EMBL" id="TXL57262.1"/>
    </source>
</evidence>
<protein>
    <recommendedName>
        <fullName evidence="3">DUF559 domain-containing protein</fullName>
    </recommendedName>
</protein>
<comment type="caution">
    <text evidence="1">The sequence shown here is derived from an EMBL/GenBank/DDBJ whole genome shotgun (WGS) entry which is preliminary data.</text>
</comment>
<proteinExistence type="predicted"/>
<name>A0A5C8NCP2_9ACTN</name>